<evidence type="ECO:0000256" key="4">
    <source>
        <dbReference type="ARBA" id="ARBA00022989"/>
    </source>
</evidence>
<evidence type="ECO:0000256" key="9">
    <source>
        <dbReference type="SAM" id="Phobius"/>
    </source>
</evidence>
<proteinExistence type="inferred from homology"/>
<gene>
    <name evidence="11" type="ORF">FOZ74_13670</name>
</gene>
<dbReference type="PANTHER" id="PTHR38035:SF1">
    <property type="entry name" value="ANCILLARY SECYEG TRANSLOCON SUBUNIT"/>
    <property type="match status" value="1"/>
</dbReference>
<feature type="domain" description="Ancillary SecYEG translocon subunit/Cell division coordinator CpoB TPR" evidence="10">
    <location>
        <begin position="17"/>
        <end position="210"/>
    </location>
</feature>
<dbReference type="KEGG" id="cof:FOZ74_13670"/>
<keyword evidence="2" id="KW-1003">Cell membrane</keyword>
<organism evidence="11 12">
    <name type="scientific">Comamonas flocculans</name>
    <dbReference type="NCBI Taxonomy" id="2597701"/>
    <lineage>
        <taxon>Bacteria</taxon>
        <taxon>Pseudomonadati</taxon>
        <taxon>Pseudomonadota</taxon>
        <taxon>Betaproteobacteria</taxon>
        <taxon>Burkholderiales</taxon>
        <taxon>Comamonadaceae</taxon>
        <taxon>Comamonas</taxon>
    </lineage>
</organism>
<reference evidence="11 12" key="1">
    <citation type="submission" date="2019-07" db="EMBL/GenBank/DDBJ databases">
        <title>Complete genome sequence of Comamonas sp. NLF 7-7 isolated from livestock.</title>
        <authorList>
            <person name="Kim D.H."/>
            <person name="Kim J.G."/>
        </authorList>
    </citation>
    <scope>NUCLEOTIDE SEQUENCE [LARGE SCALE GENOMIC DNA]</scope>
    <source>
        <strain evidence="11 12">NLF 7-7</strain>
    </source>
</reference>
<dbReference type="OrthoDB" id="8521102at2"/>
<feature type="transmembrane region" description="Helical" evidence="9">
    <location>
        <begin position="26"/>
        <end position="44"/>
    </location>
</feature>
<evidence type="ECO:0000256" key="3">
    <source>
        <dbReference type="ARBA" id="ARBA00022692"/>
    </source>
</evidence>
<dbReference type="InterPro" id="IPR018704">
    <property type="entry name" value="SecYEG/CpoB_TPR"/>
</dbReference>
<dbReference type="InterPro" id="IPR011990">
    <property type="entry name" value="TPR-like_helical_dom_sf"/>
</dbReference>
<name>A0A5B8RZ05_9BURK</name>
<comment type="subcellular location">
    <subcellularLocation>
        <location evidence="1">Cell membrane</location>
        <topology evidence="1">Single-pass type II membrane protein</topology>
    </subcellularLocation>
</comment>
<dbReference type="RefSeq" id="WP_146913570.1">
    <property type="nucleotide sequence ID" value="NZ_CP042344.1"/>
</dbReference>
<keyword evidence="12" id="KW-1185">Reference proteome</keyword>
<evidence type="ECO:0000313" key="12">
    <source>
        <dbReference type="Proteomes" id="UP000321199"/>
    </source>
</evidence>
<keyword evidence="5 9" id="KW-0472">Membrane</keyword>
<comment type="similarity">
    <text evidence="7">Belongs to the YfgM family.</text>
</comment>
<evidence type="ECO:0000256" key="8">
    <source>
        <dbReference type="ARBA" id="ARBA00024235"/>
    </source>
</evidence>
<evidence type="ECO:0000256" key="1">
    <source>
        <dbReference type="ARBA" id="ARBA00004401"/>
    </source>
</evidence>
<evidence type="ECO:0000259" key="10">
    <source>
        <dbReference type="Pfam" id="PF09976"/>
    </source>
</evidence>
<evidence type="ECO:0000256" key="6">
    <source>
        <dbReference type="ARBA" id="ARBA00023186"/>
    </source>
</evidence>
<evidence type="ECO:0000313" key="11">
    <source>
        <dbReference type="EMBL" id="QEA13988.1"/>
    </source>
</evidence>
<dbReference type="InterPro" id="IPR026039">
    <property type="entry name" value="YfgM"/>
</dbReference>
<keyword evidence="4 9" id="KW-1133">Transmembrane helix</keyword>
<evidence type="ECO:0000256" key="2">
    <source>
        <dbReference type="ARBA" id="ARBA00022475"/>
    </source>
</evidence>
<evidence type="ECO:0000256" key="5">
    <source>
        <dbReference type="ARBA" id="ARBA00023136"/>
    </source>
</evidence>
<keyword evidence="6" id="KW-0143">Chaperone</keyword>
<dbReference type="PIRSF" id="PIRSF006170">
    <property type="entry name" value="YfgM"/>
    <property type="match status" value="1"/>
</dbReference>
<dbReference type="GO" id="GO:0005886">
    <property type="term" value="C:plasma membrane"/>
    <property type="evidence" value="ECO:0007669"/>
    <property type="project" value="UniProtKB-SubCell"/>
</dbReference>
<dbReference type="PANTHER" id="PTHR38035">
    <property type="entry name" value="UPF0070 PROTEIN YFGM"/>
    <property type="match status" value="1"/>
</dbReference>
<protein>
    <recommendedName>
        <fullName evidence="8">Ancillary SecYEG translocon subunit</fullName>
    </recommendedName>
</protein>
<evidence type="ECO:0000256" key="7">
    <source>
        <dbReference type="ARBA" id="ARBA00024197"/>
    </source>
</evidence>
<dbReference type="GO" id="GO:0044877">
    <property type="term" value="F:protein-containing complex binding"/>
    <property type="evidence" value="ECO:0007669"/>
    <property type="project" value="InterPro"/>
</dbReference>
<dbReference type="Proteomes" id="UP000321199">
    <property type="component" value="Chromosome"/>
</dbReference>
<dbReference type="Pfam" id="PF09976">
    <property type="entry name" value="TPR_21"/>
    <property type="match status" value="1"/>
</dbReference>
<dbReference type="SUPFAM" id="SSF48452">
    <property type="entry name" value="TPR-like"/>
    <property type="match status" value="1"/>
</dbReference>
<keyword evidence="3 9" id="KW-0812">Transmembrane</keyword>
<accession>A0A5B8RZ05</accession>
<dbReference type="AlphaFoldDB" id="A0A5B8RZ05"/>
<dbReference type="EMBL" id="CP042344">
    <property type="protein sequence ID" value="QEA13988.1"/>
    <property type="molecule type" value="Genomic_DNA"/>
</dbReference>
<sequence length="219" mass="24004">MAHHFDLEEQEQIAQFKHFWDTWGSLITWAVIVVMGSLAAWNGYRYWQGRQAQQAVAMLDAVQVAAQAGELDRVQQILGDLRGDYPRTAQARQGALVAAQAFAKAQRWKDAQAALRWVVDKAGDEGYVALARLRLAAALVQEKDYDQALVELSGSFPPEFAAVVADQTGDVLQLQGKTAEAIAQYRRAYDALGEQLAYRQIVEAKLDALGGNAAAKEGA</sequence>
<dbReference type="Gene3D" id="1.25.40.10">
    <property type="entry name" value="Tetratricopeptide repeat domain"/>
    <property type="match status" value="1"/>
</dbReference>